<dbReference type="Gene3D" id="1.20.1250.20">
    <property type="entry name" value="MFS general substrate transporter like domains"/>
    <property type="match status" value="1"/>
</dbReference>
<accession>A0A8T2VK46</accession>
<evidence type="ECO:0000313" key="9">
    <source>
        <dbReference type="EMBL" id="KAH7445935.1"/>
    </source>
</evidence>
<keyword evidence="6 7" id="KW-0472">Membrane</keyword>
<dbReference type="InterPro" id="IPR036259">
    <property type="entry name" value="MFS_trans_sf"/>
</dbReference>
<evidence type="ECO:0000256" key="6">
    <source>
        <dbReference type="ARBA" id="ARBA00023136"/>
    </source>
</evidence>
<sequence>MREKKGGDQNEEKITGLVILSSIVAATSGLVVGYNIGISGGVASMDSFLLYFFASVYERKQEASESNYCKFDDPLLQTFTSSLYIAGLLATFVSVQTTQKLGRKPTILIAGLFYLIGVCLVALAQNISMLMIGRIMLGFGSGFVGQVP</sequence>
<comment type="similarity">
    <text evidence="2">Belongs to the major facilitator superfamily. Sugar transporter (TC 2.A.1.1) family.</text>
</comment>
<feature type="transmembrane region" description="Helical" evidence="7">
    <location>
        <begin position="75"/>
        <end position="95"/>
    </location>
</feature>
<keyword evidence="10" id="KW-1185">Reference proteome</keyword>
<evidence type="ECO:0000256" key="1">
    <source>
        <dbReference type="ARBA" id="ARBA00004141"/>
    </source>
</evidence>
<dbReference type="GO" id="GO:0016020">
    <property type="term" value="C:membrane"/>
    <property type="evidence" value="ECO:0007669"/>
    <property type="project" value="UniProtKB-SubCell"/>
</dbReference>
<proteinExistence type="inferred from homology"/>
<dbReference type="InterPro" id="IPR005828">
    <property type="entry name" value="MFS_sugar_transport-like"/>
</dbReference>
<keyword evidence="4 7" id="KW-0812">Transmembrane</keyword>
<name>A0A8T2VK46_CERRI</name>
<dbReference type="PROSITE" id="PS50850">
    <property type="entry name" value="MFS"/>
    <property type="match status" value="1"/>
</dbReference>
<feature type="transmembrane region" description="Helical" evidence="7">
    <location>
        <begin position="107"/>
        <end position="127"/>
    </location>
</feature>
<keyword evidence="3" id="KW-0813">Transport</keyword>
<feature type="domain" description="Major facilitator superfamily (MFS) profile" evidence="8">
    <location>
        <begin position="21"/>
        <end position="148"/>
    </location>
</feature>
<evidence type="ECO:0000256" key="2">
    <source>
        <dbReference type="ARBA" id="ARBA00010992"/>
    </source>
</evidence>
<protein>
    <recommendedName>
        <fullName evidence="8">Major facilitator superfamily (MFS) profile domain-containing protein</fullName>
    </recommendedName>
</protein>
<dbReference type="Pfam" id="PF00083">
    <property type="entry name" value="Sugar_tr"/>
    <property type="match status" value="1"/>
</dbReference>
<dbReference type="InterPro" id="IPR045262">
    <property type="entry name" value="STP/PLT_plant"/>
</dbReference>
<reference evidence="9" key="1">
    <citation type="submission" date="2021-08" db="EMBL/GenBank/DDBJ databases">
        <title>WGS assembly of Ceratopteris richardii.</title>
        <authorList>
            <person name="Marchant D.B."/>
            <person name="Chen G."/>
            <person name="Jenkins J."/>
            <person name="Shu S."/>
            <person name="Leebens-Mack J."/>
            <person name="Grimwood J."/>
            <person name="Schmutz J."/>
            <person name="Soltis P."/>
            <person name="Soltis D."/>
            <person name="Chen Z.-H."/>
        </authorList>
    </citation>
    <scope>NUCLEOTIDE SEQUENCE</scope>
    <source>
        <strain evidence="9">Whitten #5841</strain>
        <tissue evidence="9">Leaf</tissue>
    </source>
</reference>
<keyword evidence="5 7" id="KW-1133">Transmembrane helix</keyword>
<dbReference type="AlphaFoldDB" id="A0A8T2VK46"/>
<evidence type="ECO:0000256" key="3">
    <source>
        <dbReference type="ARBA" id="ARBA00022448"/>
    </source>
</evidence>
<evidence type="ECO:0000256" key="4">
    <source>
        <dbReference type="ARBA" id="ARBA00022692"/>
    </source>
</evidence>
<evidence type="ECO:0000313" key="10">
    <source>
        <dbReference type="Proteomes" id="UP000825935"/>
    </source>
</evidence>
<dbReference type="Proteomes" id="UP000825935">
    <property type="component" value="Chromosome 1"/>
</dbReference>
<evidence type="ECO:0000256" key="5">
    <source>
        <dbReference type="ARBA" id="ARBA00022989"/>
    </source>
</evidence>
<dbReference type="InterPro" id="IPR020846">
    <property type="entry name" value="MFS_dom"/>
</dbReference>
<dbReference type="PANTHER" id="PTHR23500">
    <property type="entry name" value="SOLUTE CARRIER FAMILY 2, FACILITATED GLUCOSE TRANSPORTER"/>
    <property type="match status" value="1"/>
</dbReference>
<organism evidence="9 10">
    <name type="scientific">Ceratopteris richardii</name>
    <name type="common">Triangle waterfern</name>
    <dbReference type="NCBI Taxonomy" id="49495"/>
    <lineage>
        <taxon>Eukaryota</taxon>
        <taxon>Viridiplantae</taxon>
        <taxon>Streptophyta</taxon>
        <taxon>Embryophyta</taxon>
        <taxon>Tracheophyta</taxon>
        <taxon>Polypodiopsida</taxon>
        <taxon>Polypodiidae</taxon>
        <taxon>Polypodiales</taxon>
        <taxon>Pteridineae</taxon>
        <taxon>Pteridaceae</taxon>
        <taxon>Parkerioideae</taxon>
        <taxon>Ceratopteris</taxon>
    </lineage>
</organism>
<evidence type="ECO:0000259" key="8">
    <source>
        <dbReference type="PROSITE" id="PS50850"/>
    </source>
</evidence>
<dbReference type="OrthoDB" id="1651023at2759"/>
<comment type="caution">
    <text evidence="9">The sequence shown here is derived from an EMBL/GenBank/DDBJ whole genome shotgun (WGS) entry which is preliminary data.</text>
</comment>
<dbReference type="GO" id="GO:0015144">
    <property type="term" value="F:carbohydrate transmembrane transporter activity"/>
    <property type="evidence" value="ECO:0007669"/>
    <property type="project" value="InterPro"/>
</dbReference>
<dbReference type="OMA" id="EGHITAY"/>
<comment type="subcellular location">
    <subcellularLocation>
        <location evidence="1">Membrane</location>
        <topology evidence="1">Multi-pass membrane protein</topology>
    </subcellularLocation>
</comment>
<evidence type="ECO:0000256" key="7">
    <source>
        <dbReference type="SAM" id="Phobius"/>
    </source>
</evidence>
<feature type="transmembrane region" description="Helical" evidence="7">
    <location>
        <begin position="12"/>
        <end position="30"/>
    </location>
</feature>
<dbReference type="SUPFAM" id="SSF103473">
    <property type="entry name" value="MFS general substrate transporter"/>
    <property type="match status" value="1"/>
</dbReference>
<dbReference type="PANTHER" id="PTHR23500:SF357">
    <property type="entry name" value="IP12678P"/>
    <property type="match status" value="1"/>
</dbReference>
<dbReference type="EMBL" id="CM035406">
    <property type="protein sequence ID" value="KAH7445935.1"/>
    <property type="molecule type" value="Genomic_DNA"/>
</dbReference>
<gene>
    <name evidence="9" type="ORF">KP509_01G029600</name>
</gene>